<sequence length="680" mass="78980">MLEEKNIYWTYRNGHHEWQSKKFMDLSRDHIPKEMYTEARTKRGQRAKSPLWFYVKIGKEENPKIAASKIASTLIAIALTPDRSLDIFFNGKLKQLIFVLDCQHLINSFSYKVLDEKYANLTTIKNLIFDLFLHTDIAFQYDINKDNKIDHTFIILNNISYITFTASKEISIYNQEVFFKKLCDEIDENIRQFPNLINKLCLCHVFSKIKTSITDCKSNEHLLCTSVILQKSTKHLELPFLITHLAIKNSLDENSQGGATNNNKLTFKSKPIFNWNCKRLCNAPCGLHHPLDALSFTDKPLPYCPPQKSDTTPIPEKLTGVSPRLSKILNLPLDELPVLLFFASCLLTNQKLTVGDDTVSIFFPFLYINHNVRTIKSILSITDNIPYQTHCENKQLTKHDLAILLKTHNNVNFIGSDNTNTDILSLLLKRSRTSNQDIYQIKNAISVNINKKDYGRLNCISFCTNETLIKFRKSKAFRSGLLKHLILIRPDANPDKFSTATLKELLNSLKKNIPNIHNCREFFEKICYDFDVKLSIFNSNYTENPKYFLNYVKIIFILIIITFDEENITLIHGSKSRDYYRIINDSAIFLNKQLCEFSEKSMIDFNFTMLIHSMESFLSRYKHKFIYERELTRPFLESHNKKHIHDAIDMLCEKGRLVKGDVTTPPKIGRKSSQPYKITN</sequence>
<protein>
    <submittedName>
        <fullName evidence="1">Uncharacterized protein</fullName>
    </submittedName>
</protein>
<dbReference type="RefSeq" id="WP_296936946.1">
    <property type="nucleotide sequence ID" value="NZ_LT598928.1"/>
</dbReference>
<accession>A0A212KEB8</accession>
<organism evidence="1">
    <name type="scientific">uncultured Desulfovibrio sp</name>
    <dbReference type="NCBI Taxonomy" id="167968"/>
    <lineage>
        <taxon>Bacteria</taxon>
        <taxon>Pseudomonadati</taxon>
        <taxon>Thermodesulfobacteriota</taxon>
        <taxon>Desulfovibrionia</taxon>
        <taxon>Desulfovibrionales</taxon>
        <taxon>Desulfovibrionaceae</taxon>
        <taxon>Desulfovibrio</taxon>
        <taxon>environmental samples</taxon>
    </lineage>
</organism>
<dbReference type="EMBL" id="FLUP01000001">
    <property type="protein sequence ID" value="SBW10019.1"/>
    <property type="molecule type" value="Genomic_DNA"/>
</dbReference>
<reference evidence="1" key="1">
    <citation type="submission" date="2016-04" db="EMBL/GenBank/DDBJ databases">
        <authorList>
            <person name="Evans L.H."/>
            <person name="Alamgir A."/>
            <person name="Owens N."/>
            <person name="Weber N.D."/>
            <person name="Virtaneva K."/>
            <person name="Barbian K."/>
            <person name="Babar A."/>
            <person name="Rosenke K."/>
        </authorList>
    </citation>
    <scope>NUCLEOTIDE SEQUENCE</scope>
    <source>
        <strain evidence="1">92-2</strain>
    </source>
</reference>
<dbReference type="AlphaFoldDB" id="A0A212KEB8"/>
<evidence type="ECO:0000313" key="1">
    <source>
        <dbReference type="EMBL" id="SBW10019.1"/>
    </source>
</evidence>
<name>A0A212KEB8_9BACT</name>
<gene>
    <name evidence="1" type="ORF">KM92DES2_12861</name>
</gene>
<proteinExistence type="predicted"/>